<sequence>MATKISSFLNRQERSIDFVFIVIFHRPLGQFSRMSDDITDMDRPHATP</sequence>
<comment type="caution">
    <text evidence="1">The sequence shown here is derived from an EMBL/GenBank/DDBJ whole genome shotgun (WGS) entry which is preliminary data.</text>
</comment>
<dbReference type="RefSeq" id="WP_184655513.1">
    <property type="nucleotide sequence ID" value="NZ_JACHBU010000007.1"/>
</dbReference>
<gene>
    <name evidence="1" type="ORF">F4695_003675</name>
</gene>
<dbReference type="AlphaFoldDB" id="A0A7X0MT16"/>
<evidence type="ECO:0000313" key="2">
    <source>
        <dbReference type="Proteomes" id="UP000585437"/>
    </source>
</evidence>
<keyword evidence="2" id="KW-1185">Reference proteome</keyword>
<dbReference type="Proteomes" id="UP000585437">
    <property type="component" value="Unassembled WGS sequence"/>
</dbReference>
<reference evidence="1 2" key="1">
    <citation type="submission" date="2020-08" db="EMBL/GenBank/DDBJ databases">
        <title>The Agave Microbiome: Exploring the role of microbial communities in plant adaptations to desert environments.</title>
        <authorList>
            <person name="Partida-Martinez L.P."/>
        </authorList>
    </citation>
    <scope>NUCLEOTIDE SEQUENCE [LARGE SCALE GENOMIC DNA]</scope>
    <source>
        <strain evidence="1 2">AS3.12</strain>
    </source>
</reference>
<name>A0A7X0MT16_9HYPH</name>
<evidence type="ECO:0000313" key="1">
    <source>
        <dbReference type="EMBL" id="MBB6510289.1"/>
    </source>
</evidence>
<protein>
    <submittedName>
        <fullName evidence="1">Uncharacterized protein</fullName>
    </submittedName>
</protein>
<dbReference type="EMBL" id="JACHBU010000007">
    <property type="protein sequence ID" value="MBB6510289.1"/>
    <property type="molecule type" value="Genomic_DNA"/>
</dbReference>
<accession>A0A7X0MT16</accession>
<organism evidence="1 2">
    <name type="scientific">Rhizobium soli</name>
    <dbReference type="NCBI Taxonomy" id="424798"/>
    <lineage>
        <taxon>Bacteria</taxon>
        <taxon>Pseudomonadati</taxon>
        <taxon>Pseudomonadota</taxon>
        <taxon>Alphaproteobacteria</taxon>
        <taxon>Hyphomicrobiales</taxon>
        <taxon>Rhizobiaceae</taxon>
        <taxon>Rhizobium/Agrobacterium group</taxon>
        <taxon>Rhizobium</taxon>
    </lineage>
</organism>
<proteinExistence type="predicted"/>